<dbReference type="Proteomes" id="UP000071859">
    <property type="component" value="Unassembled WGS sequence"/>
</dbReference>
<gene>
    <name evidence="2" type="ORF">AWB78_04028</name>
</gene>
<name>A0A158CJG5_9BURK</name>
<keyword evidence="3" id="KW-1185">Reference proteome</keyword>
<dbReference type="EMBL" id="FCOX02000020">
    <property type="protein sequence ID" value="SAK82475.1"/>
    <property type="molecule type" value="Genomic_DNA"/>
</dbReference>
<evidence type="ECO:0000256" key="1">
    <source>
        <dbReference type="SAM" id="MobiDB-lite"/>
    </source>
</evidence>
<comment type="caution">
    <text evidence="2">The sequence shown here is derived from an EMBL/GenBank/DDBJ whole genome shotgun (WGS) entry which is preliminary data.</text>
</comment>
<sequence length="38" mass="4054">MKSNRSGRGADHRKQPALAQVQPPAGLGRNEAQRCVPA</sequence>
<evidence type="ECO:0000313" key="3">
    <source>
        <dbReference type="Proteomes" id="UP000071859"/>
    </source>
</evidence>
<accession>A0A158CJG5</accession>
<evidence type="ECO:0000313" key="2">
    <source>
        <dbReference type="EMBL" id="SAK82475.1"/>
    </source>
</evidence>
<feature type="region of interest" description="Disordered" evidence="1">
    <location>
        <begin position="1"/>
        <end position="38"/>
    </location>
</feature>
<protein>
    <submittedName>
        <fullName evidence="2">Uncharacterized protein</fullName>
    </submittedName>
</protein>
<organism evidence="2 3">
    <name type="scientific">Caballeronia calidae</name>
    <dbReference type="NCBI Taxonomy" id="1777139"/>
    <lineage>
        <taxon>Bacteria</taxon>
        <taxon>Pseudomonadati</taxon>
        <taxon>Pseudomonadota</taxon>
        <taxon>Betaproteobacteria</taxon>
        <taxon>Burkholderiales</taxon>
        <taxon>Burkholderiaceae</taxon>
        <taxon>Caballeronia</taxon>
    </lineage>
</organism>
<proteinExistence type="predicted"/>
<dbReference type="AlphaFoldDB" id="A0A158CJG5"/>
<reference evidence="2" key="1">
    <citation type="submission" date="2016-01" db="EMBL/GenBank/DDBJ databases">
        <authorList>
            <person name="Peeters C."/>
        </authorList>
    </citation>
    <scope>NUCLEOTIDE SEQUENCE</scope>
    <source>
        <strain evidence="2">LMG 29321</strain>
    </source>
</reference>